<dbReference type="CDD" id="cd06171">
    <property type="entry name" value="Sigma70_r4"/>
    <property type="match status" value="1"/>
</dbReference>
<evidence type="ECO:0000313" key="8">
    <source>
        <dbReference type="EMBL" id="GGC26942.1"/>
    </source>
</evidence>
<dbReference type="InterPro" id="IPR036388">
    <property type="entry name" value="WH-like_DNA-bd_sf"/>
</dbReference>
<dbReference type="InterPro" id="IPR039425">
    <property type="entry name" value="RNA_pol_sigma-70-like"/>
</dbReference>
<feature type="domain" description="RNA polymerase sigma-70 region 2" evidence="6">
    <location>
        <begin position="34"/>
        <end position="100"/>
    </location>
</feature>
<keyword evidence="5" id="KW-0804">Transcription</keyword>
<dbReference type="Gene3D" id="1.10.10.10">
    <property type="entry name" value="Winged helix-like DNA-binding domain superfamily/Winged helix DNA-binding domain"/>
    <property type="match status" value="1"/>
</dbReference>
<keyword evidence="2" id="KW-0805">Transcription regulation</keyword>
<dbReference type="InterPro" id="IPR013324">
    <property type="entry name" value="RNA_pol_sigma_r3/r4-like"/>
</dbReference>
<dbReference type="Gene3D" id="1.10.1740.10">
    <property type="match status" value="1"/>
</dbReference>
<dbReference type="Proteomes" id="UP000636010">
    <property type="component" value="Unassembled WGS sequence"/>
</dbReference>
<dbReference type="NCBIfam" id="TIGR02937">
    <property type="entry name" value="sigma70-ECF"/>
    <property type="match status" value="1"/>
</dbReference>
<reference evidence="9" key="1">
    <citation type="journal article" date="2019" name="Int. J. Syst. Evol. Microbiol.">
        <title>The Global Catalogue of Microorganisms (GCM) 10K type strain sequencing project: providing services to taxonomists for standard genome sequencing and annotation.</title>
        <authorList>
            <consortium name="The Broad Institute Genomics Platform"/>
            <consortium name="The Broad Institute Genome Sequencing Center for Infectious Disease"/>
            <person name="Wu L."/>
            <person name="Ma J."/>
        </authorList>
    </citation>
    <scope>NUCLEOTIDE SEQUENCE [LARGE SCALE GENOMIC DNA]</scope>
    <source>
        <strain evidence="9">CGMCC 1.10832</strain>
    </source>
</reference>
<evidence type="ECO:0000313" key="9">
    <source>
        <dbReference type="Proteomes" id="UP000636010"/>
    </source>
</evidence>
<name>A0ABQ1LR59_9BACT</name>
<evidence type="ECO:0000256" key="5">
    <source>
        <dbReference type="ARBA" id="ARBA00023163"/>
    </source>
</evidence>
<dbReference type="InterPro" id="IPR014284">
    <property type="entry name" value="RNA_pol_sigma-70_dom"/>
</dbReference>
<evidence type="ECO:0000256" key="3">
    <source>
        <dbReference type="ARBA" id="ARBA00023082"/>
    </source>
</evidence>
<comment type="caution">
    <text evidence="8">The sequence shown here is derived from an EMBL/GenBank/DDBJ whole genome shotgun (WGS) entry which is preliminary data.</text>
</comment>
<dbReference type="SUPFAM" id="SSF88659">
    <property type="entry name" value="Sigma3 and sigma4 domains of RNA polymerase sigma factors"/>
    <property type="match status" value="1"/>
</dbReference>
<evidence type="ECO:0000256" key="1">
    <source>
        <dbReference type="ARBA" id="ARBA00010641"/>
    </source>
</evidence>
<dbReference type="PANTHER" id="PTHR43133:SF62">
    <property type="entry name" value="RNA POLYMERASE SIGMA FACTOR SIGZ"/>
    <property type="match status" value="1"/>
</dbReference>
<dbReference type="InterPro" id="IPR007627">
    <property type="entry name" value="RNA_pol_sigma70_r2"/>
</dbReference>
<proteinExistence type="inferred from homology"/>
<gene>
    <name evidence="8" type="ORF">GCM10011506_10520</name>
</gene>
<protein>
    <submittedName>
        <fullName evidence="8">RNA polymerase</fullName>
    </submittedName>
</protein>
<dbReference type="SUPFAM" id="SSF88946">
    <property type="entry name" value="Sigma2 domain of RNA polymerase sigma factors"/>
    <property type="match status" value="1"/>
</dbReference>
<dbReference type="InterPro" id="IPR013325">
    <property type="entry name" value="RNA_pol_sigma_r2"/>
</dbReference>
<evidence type="ECO:0000256" key="4">
    <source>
        <dbReference type="ARBA" id="ARBA00023125"/>
    </source>
</evidence>
<organism evidence="8 9">
    <name type="scientific">Marivirga lumbricoides</name>
    <dbReference type="NCBI Taxonomy" id="1046115"/>
    <lineage>
        <taxon>Bacteria</taxon>
        <taxon>Pseudomonadati</taxon>
        <taxon>Bacteroidota</taxon>
        <taxon>Cytophagia</taxon>
        <taxon>Cytophagales</taxon>
        <taxon>Marivirgaceae</taxon>
        <taxon>Marivirga</taxon>
    </lineage>
</organism>
<comment type="similarity">
    <text evidence="1">Belongs to the sigma-70 factor family. ECF subfamily.</text>
</comment>
<keyword evidence="3" id="KW-0731">Sigma factor</keyword>
<dbReference type="EMBL" id="BMEC01000003">
    <property type="protein sequence ID" value="GGC26942.1"/>
    <property type="molecule type" value="Genomic_DNA"/>
</dbReference>
<dbReference type="PANTHER" id="PTHR43133">
    <property type="entry name" value="RNA POLYMERASE ECF-TYPE SIGMA FACTO"/>
    <property type="match status" value="1"/>
</dbReference>
<keyword evidence="9" id="KW-1185">Reference proteome</keyword>
<evidence type="ECO:0000259" key="7">
    <source>
        <dbReference type="Pfam" id="PF04545"/>
    </source>
</evidence>
<sequence>MEKHQKIISPKIKISEEVLIQELLAKKPSALEYLYDNYSAALFGVIIRIVKSEEVAQEVLHDIFMKVWNNFSAYDAGKGRLYTWLVNISRNASIDKIRSKEIKKTLKTDLVSDNVHTIDYANSHTLSTDGIGLEKVLDQLPEELRFVIDQMYFKGYTQTEIAEEFNIPLGTVKTRTRTAMRELRALLL</sequence>
<dbReference type="Pfam" id="PF04542">
    <property type="entry name" value="Sigma70_r2"/>
    <property type="match status" value="1"/>
</dbReference>
<dbReference type="RefSeq" id="WP_229712518.1">
    <property type="nucleotide sequence ID" value="NZ_BAABHU010000003.1"/>
</dbReference>
<evidence type="ECO:0000256" key="2">
    <source>
        <dbReference type="ARBA" id="ARBA00023015"/>
    </source>
</evidence>
<evidence type="ECO:0000259" key="6">
    <source>
        <dbReference type="Pfam" id="PF04542"/>
    </source>
</evidence>
<keyword evidence="4" id="KW-0238">DNA-binding</keyword>
<accession>A0ABQ1LR59</accession>
<dbReference type="Pfam" id="PF04545">
    <property type="entry name" value="Sigma70_r4"/>
    <property type="match status" value="1"/>
</dbReference>
<feature type="domain" description="RNA polymerase sigma-70 region 4" evidence="7">
    <location>
        <begin position="136"/>
        <end position="185"/>
    </location>
</feature>
<dbReference type="InterPro" id="IPR007630">
    <property type="entry name" value="RNA_pol_sigma70_r4"/>
</dbReference>